<dbReference type="AlphaFoldDB" id="A0A412N920"/>
<keyword evidence="3" id="KW-0812">Transmembrane</keyword>
<feature type="transmembrane region" description="Helical" evidence="3">
    <location>
        <begin position="7"/>
        <end position="28"/>
    </location>
</feature>
<evidence type="ECO:0000256" key="2">
    <source>
        <dbReference type="RuleBase" id="RU361185"/>
    </source>
</evidence>
<dbReference type="PANTHER" id="PTHR43863">
    <property type="entry name" value="HYDROLASE, PUTATIVE (AFU_ORTHOLOGUE AFUA_1G03140)-RELATED"/>
    <property type="match status" value="1"/>
</dbReference>
<evidence type="ECO:0000313" key="9">
    <source>
        <dbReference type="Proteomes" id="UP000285159"/>
    </source>
</evidence>
<dbReference type="Pfam" id="PF13802">
    <property type="entry name" value="Gal_mutarotas_2"/>
    <property type="match status" value="1"/>
</dbReference>
<feature type="domain" description="Glycoside hydrolase family 31 TIM barrel" evidence="4">
    <location>
        <begin position="256"/>
        <end position="580"/>
    </location>
</feature>
<protein>
    <submittedName>
        <fullName evidence="8">Glycoside hydrolase family 31 protein</fullName>
    </submittedName>
</protein>
<evidence type="ECO:0000259" key="4">
    <source>
        <dbReference type="Pfam" id="PF01055"/>
    </source>
</evidence>
<evidence type="ECO:0000313" key="8">
    <source>
        <dbReference type="EMBL" id="RGT34943.1"/>
    </source>
</evidence>
<dbReference type="Gene3D" id="3.20.20.80">
    <property type="entry name" value="Glycosidases"/>
    <property type="match status" value="1"/>
</dbReference>
<dbReference type="InterPro" id="IPR000322">
    <property type="entry name" value="Glyco_hydro_31_TIM"/>
</dbReference>
<dbReference type="Proteomes" id="UP000285159">
    <property type="component" value="Unassembled WGS sequence"/>
</dbReference>
<dbReference type="GO" id="GO:0004553">
    <property type="term" value="F:hydrolase activity, hydrolyzing O-glycosyl compounds"/>
    <property type="evidence" value="ECO:0007669"/>
    <property type="project" value="InterPro"/>
</dbReference>
<dbReference type="CDD" id="cd14752">
    <property type="entry name" value="GH31_N"/>
    <property type="match status" value="1"/>
</dbReference>
<evidence type="ECO:0000256" key="3">
    <source>
        <dbReference type="SAM" id="Phobius"/>
    </source>
</evidence>
<evidence type="ECO:0000259" key="7">
    <source>
        <dbReference type="Pfam" id="PF21365"/>
    </source>
</evidence>
<dbReference type="InterPro" id="IPR013780">
    <property type="entry name" value="Glyco_hydro_b"/>
</dbReference>
<dbReference type="EMBL" id="QRWP01000002">
    <property type="protein sequence ID" value="RGT34943.1"/>
    <property type="molecule type" value="Genomic_DNA"/>
</dbReference>
<dbReference type="SUPFAM" id="SSF51445">
    <property type="entry name" value="(Trans)glycosidases"/>
    <property type="match status" value="1"/>
</dbReference>
<keyword evidence="2" id="KW-0326">Glycosidase</keyword>
<dbReference type="SUPFAM" id="SSF74650">
    <property type="entry name" value="Galactose mutarotase-like"/>
    <property type="match status" value="1"/>
</dbReference>
<keyword evidence="3" id="KW-0472">Membrane</keyword>
<dbReference type="InterPro" id="IPR017853">
    <property type="entry name" value="GH"/>
</dbReference>
<dbReference type="InterPro" id="IPR033403">
    <property type="entry name" value="DUF5110"/>
</dbReference>
<dbReference type="InterPro" id="IPR025887">
    <property type="entry name" value="Glyco_hydro_31_N_dom"/>
</dbReference>
<dbReference type="InterPro" id="IPR051816">
    <property type="entry name" value="Glycosyl_Hydrolase_31"/>
</dbReference>
<name>A0A412N920_9BACE</name>
<evidence type="ECO:0000256" key="1">
    <source>
        <dbReference type="ARBA" id="ARBA00007806"/>
    </source>
</evidence>
<accession>A0A412N920</accession>
<sequence>MLKQRIIKWIIVGLLILWHGTIMAIIPYKQNGNTLYFGNEGKESMRIEFCNPQMIRITKSPDGNYRQNENWMVVKYDFDNVNYEVIQNSTNTIVRTEYMELCITTSPWLVSAKNLKGKVLYKETAITLPSGKQGPSTTCLLGADEHFFGFGERMDFLDQRGQKLHLNVELGRGPRPAVGGKDILRANYCPVPFFMSTHGYALFFHNASPTDWDMGWSDIKQYKFSADCGELDYYLIVSSNMEGMLRNYQLLTGNAPLMPHSAYGLHVGSYSGGTWNHETEASDSYNIEVVRRLRKEQIPFDMFWLDSTWRIFGKRYHNGGCSFEFQHNLKNPSSMIDSIYANNVNMFGLHIRSIVDDGYEGNTLFQDAVKAKAVYPGASTEGIINFFNQKSVDWWWDNAMKRIVDLGVQFVKTDVGSAFHLKDDMATLPGTEITGKELHNLFPIVYAKAPFLKFQTHNKKRGLDHTREGYAGIQRYPFIWAGDWGTEWQWFEPVIRGGLNIGLSGIGNWAHCMGGFEQYSDYDTDLYLRWVQFGMFSPVAMLFGMDHPRYHMPWTYGEEAMNIFRQYDNLRYSLIPYIYTSAYQMYTTSRPIMAPLVYDNLNDERTYQISDQYMFGPGMMICPVVTKNALSRYVYFPKGKWIDFWTGERLKGRQYKSFLTPIERMPIFIKEGAIIPRQKVVQFIGEKPINNIELLIFPTTHSSYFYYEDDGESLDYQSGEYSLTEIDSRVVNNTWTLKIQKPIGNFKPTPHTYSIQGYWDQKPTVVIQNGKTMPERNQLDNPENKENWWYDNERHIIYIQSQVTNMSEICLSIK</sequence>
<dbReference type="GO" id="GO:0005975">
    <property type="term" value="P:carbohydrate metabolic process"/>
    <property type="evidence" value="ECO:0007669"/>
    <property type="project" value="InterPro"/>
</dbReference>
<dbReference type="GO" id="GO:0030246">
    <property type="term" value="F:carbohydrate binding"/>
    <property type="evidence" value="ECO:0007669"/>
    <property type="project" value="InterPro"/>
</dbReference>
<dbReference type="RefSeq" id="WP_118466924.1">
    <property type="nucleotide sequence ID" value="NZ_CABIZW010000003.1"/>
</dbReference>
<evidence type="ECO:0000259" key="6">
    <source>
        <dbReference type="Pfam" id="PF17137"/>
    </source>
</evidence>
<organism evidence="8 9">
    <name type="scientific">Bacteroides clarus</name>
    <dbReference type="NCBI Taxonomy" id="626929"/>
    <lineage>
        <taxon>Bacteria</taxon>
        <taxon>Pseudomonadati</taxon>
        <taxon>Bacteroidota</taxon>
        <taxon>Bacteroidia</taxon>
        <taxon>Bacteroidales</taxon>
        <taxon>Bacteroidaceae</taxon>
        <taxon>Bacteroides</taxon>
    </lineage>
</organism>
<dbReference type="Pfam" id="PF21365">
    <property type="entry name" value="Glyco_hydro_31_3rd"/>
    <property type="match status" value="1"/>
</dbReference>
<dbReference type="Gene3D" id="2.60.40.1180">
    <property type="entry name" value="Golgi alpha-mannosidase II"/>
    <property type="match status" value="2"/>
</dbReference>
<reference evidence="8 9" key="1">
    <citation type="submission" date="2018-08" db="EMBL/GenBank/DDBJ databases">
        <title>A genome reference for cultivated species of the human gut microbiota.</title>
        <authorList>
            <person name="Zou Y."/>
            <person name="Xue W."/>
            <person name="Luo G."/>
        </authorList>
    </citation>
    <scope>NUCLEOTIDE SEQUENCE [LARGE SCALE GENOMIC DNA]</scope>
    <source>
        <strain evidence="8 9">AF19-1AC</strain>
    </source>
</reference>
<keyword evidence="2 8" id="KW-0378">Hydrolase</keyword>
<comment type="caution">
    <text evidence="8">The sequence shown here is derived from an EMBL/GenBank/DDBJ whole genome shotgun (WGS) entry which is preliminary data.</text>
</comment>
<dbReference type="Pfam" id="PF01055">
    <property type="entry name" value="Glyco_hydro_31_2nd"/>
    <property type="match status" value="1"/>
</dbReference>
<dbReference type="Pfam" id="PF17137">
    <property type="entry name" value="DUF5110"/>
    <property type="match status" value="1"/>
</dbReference>
<feature type="domain" description="Glycosyl hydrolase family 31 C-terminal" evidence="7">
    <location>
        <begin position="590"/>
        <end position="675"/>
    </location>
</feature>
<evidence type="ECO:0000259" key="5">
    <source>
        <dbReference type="Pfam" id="PF13802"/>
    </source>
</evidence>
<comment type="similarity">
    <text evidence="1 2">Belongs to the glycosyl hydrolase 31 family.</text>
</comment>
<dbReference type="SUPFAM" id="SSF51011">
    <property type="entry name" value="Glycosyl hydrolase domain"/>
    <property type="match status" value="1"/>
</dbReference>
<proteinExistence type="inferred from homology"/>
<dbReference type="InterPro" id="IPR048395">
    <property type="entry name" value="Glyco_hydro_31_C"/>
</dbReference>
<dbReference type="PANTHER" id="PTHR43863:SF2">
    <property type="entry name" value="MALTASE-GLUCOAMYLASE"/>
    <property type="match status" value="1"/>
</dbReference>
<dbReference type="InterPro" id="IPR011013">
    <property type="entry name" value="Gal_mutarotase_sf_dom"/>
</dbReference>
<dbReference type="Gene3D" id="2.60.40.1760">
    <property type="entry name" value="glycosyl hydrolase (family 31)"/>
    <property type="match status" value="1"/>
</dbReference>
<dbReference type="CDD" id="cd06589">
    <property type="entry name" value="GH31"/>
    <property type="match status" value="1"/>
</dbReference>
<gene>
    <name evidence="8" type="ORF">DWX38_03145</name>
</gene>
<feature type="domain" description="Glycoside hydrolase family 31 N-terminal" evidence="5">
    <location>
        <begin position="45"/>
        <end position="213"/>
    </location>
</feature>
<feature type="domain" description="DUF5110" evidence="6">
    <location>
        <begin position="692"/>
        <end position="755"/>
    </location>
</feature>
<keyword evidence="3" id="KW-1133">Transmembrane helix</keyword>